<name>A0ABZ1D195_9TREE</name>
<keyword evidence="3" id="KW-1185">Reference proteome</keyword>
<accession>A0ABZ1D195</accession>
<feature type="region of interest" description="Disordered" evidence="1">
    <location>
        <begin position="204"/>
        <end position="227"/>
    </location>
</feature>
<feature type="region of interest" description="Disordered" evidence="1">
    <location>
        <begin position="325"/>
        <end position="420"/>
    </location>
</feature>
<organism evidence="2 3">
    <name type="scientific">Kwoniella shivajii</name>
    <dbReference type="NCBI Taxonomy" id="564305"/>
    <lineage>
        <taxon>Eukaryota</taxon>
        <taxon>Fungi</taxon>
        <taxon>Dikarya</taxon>
        <taxon>Basidiomycota</taxon>
        <taxon>Agaricomycotina</taxon>
        <taxon>Tremellomycetes</taxon>
        <taxon>Tremellales</taxon>
        <taxon>Cryptococcaceae</taxon>
        <taxon>Kwoniella</taxon>
    </lineage>
</organism>
<sequence>MMTFVASPTKYTHPALFTGLTSPPMTPITSSHTNHQHNAFTYKPQPPTPSYAMLRSHHAYALKYVIARLRWDQVNNLYIVGQDADWNHDQMIHKLEKELNDVQEAQKGLDKFPNCFAPISFPKPHGPRTEQEDTEINKVEFEREKLIKQKMEEQFPFLKQLFIGPMTKQQARNDHILRENLKEGDIEDLSLLLPSENMRQFIQMQQKRAHPHPHGPPGQPRKSYEQQRYEKEKLKIAAYLETVPKKNPSDEQKKKMIGPLTKEEWIATLPLYGPQTWQEAMLPKQRQQRHDIIRWLQKPWGAYNDQAAKSMETLAEIARKSLEEERISREKYEKRKEEVKKLELQKAVEAKKAEEAKKEDKEQKEGKKEKEQKEEKDAKKEEDIQDGQEKKNEKAADEEGKKEDIEVEGLNVEAKTKKSK</sequence>
<gene>
    <name evidence="2" type="ORF">IL334_004768</name>
</gene>
<dbReference type="EMBL" id="CP141886">
    <property type="protein sequence ID" value="WRT67794.1"/>
    <property type="molecule type" value="Genomic_DNA"/>
</dbReference>
<evidence type="ECO:0000313" key="2">
    <source>
        <dbReference type="EMBL" id="WRT67794.1"/>
    </source>
</evidence>
<dbReference type="Proteomes" id="UP001329825">
    <property type="component" value="Chromosome 6"/>
</dbReference>
<protein>
    <submittedName>
        <fullName evidence="2">Uncharacterized protein</fullName>
    </submittedName>
</protein>
<reference evidence="2 3" key="1">
    <citation type="submission" date="2024-01" db="EMBL/GenBank/DDBJ databases">
        <title>Comparative genomics of Cryptococcus and Kwoniella reveals pathogenesis evolution and contrasting modes of karyotype evolution via chromosome fusion or intercentromeric recombination.</title>
        <authorList>
            <person name="Coelho M.A."/>
            <person name="David-Palma M."/>
            <person name="Shea T."/>
            <person name="Bowers K."/>
            <person name="McGinley-Smith S."/>
            <person name="Mohammad A.W."/>
            <person name="Gnirke A."/>
            <person name="Yurkov A.M."/>
            <person name="Nowrousian M."/>
            <person name="Sun S."/>
            <person name="Cuomo C.A."/>
            <person name="Heitman J."/>
        </authorList>
    </citation>
    <scope>NUCLEOTIDE SEQUENCE [LARGE SCALE GENOMIC DNA]</scope>
    <source>
        <strain evidence="2">CBS 11374</strain>
    </source>
</reference>
<dbReference type="RefSeq" id="XP_062792534.1">
    <property type="nucleotide sequence ID" value="XM_062936483.1"/>
</dbReference>
<feature type="compositionally biased region" description="Basic and acidic residues" evidence="1">
    <location>
        <begin position="325"/>
        <end position="404"/>
    </location>
</feature>
<dbReference type="GeneID" id="87956899"/>
<proteinExistence type="predicted"/>
<evidence type="ECO:0000256" key="1">
    <source>
        <dbReference type="SAM" id="MobiDB-lite"/>
    </source>
</evidence>
<evidence type="ECO:0000313" key="3">
    <source>
        <dbReference type="Proteomes" id="UP001329825"/>
    </source>
</evidence>